<evidence type="ECO:0000313" key="4">
    <source>
        <dbReference type="Proteomes" id="UP000304840"/>
    </source>
</evidence>
<name>A0A0X8C220_9FLAO</name>
<dbReference type="Pfam" id="PF05573">
    <property type="entry name" value="NosL"/>
    <property type="match status" value="1"/>
</dbReference>
<accession>A0A0X8C220</accession>
<reference evidence="3" key="2">
    <citation type="submission" date="2018-12" db="EMBL/GenBank/DDBJ databases">
        <title>Draft genome sequence of Flaovobacterium columnare BGFS27 isolated from channel catfish in Alabama.</title>
        <authorList>
            <person name="Cai W."/>
            <person name="Arias C."/>
        </authorList>
    </citation>
    <scope>NUCLEOTIDE SEQUENCE [LARGE SCALE GENOMIC DNA]</scope>
    <source>
        <strain evidence="3">BGFS27</strain>
    </source>
</reference>
<dbReference type="InterPro" id="IPR008719">
    <property type="entry name" value="N2O_reductase_NosL"/>
</dbReference>
<dbReference type="OrthoDB" id="9792749at2"/>
<evidence type="ECO:0000313" key="3">
    <source>
        <dbReference type="EMBL" id="RVU89397.1"/>
    </source>
</evidence>
<gene>
    <name evidence="3" type="ORF">EJB19_00715</name>
    <name evidence="2" type="ORF">UN65_14100</name>
</gene>
<dbReference type="KEGG" id="fcv:AWN65_09410"/>
<organism evidence="3">
    <name type="scientific">Flavobacterium columnare</name>
    <dbReference type="NCBI Taxonomy" id="996"/>
    <lineage>
        <taxon>Bacteria</taxon>
        <taxon>Pseudomonadati</taxon>
        <taxon>Bacteroidota</taxon>
        <taxon>Flavobacteriia</taxon>
        <taxon>Flavobacteriales</taxon>
        <taxon>Flavobacteriaceae</taxon>
        <taxon>Flavobacterium</taxon>
    </lineage>
</organism>
<dbReference type="PANTHER" id="PTHR41247">
    <property type="entry name" value="HTH-TYPE TRANSCRIPTIONAL REPRESSOR YCNK"/>
    <property type="match status" value="1"/>
</dbReference>
<reference evidence="4" key="1">
    <citation type="submission" date="2016-03" db="EMBL/GenBank/DDBJ databases">
        <title>Flavobacterium columnare strain B185, complete genome.</title>
        <authorList>
            <person name="Sundberg L.-R."/>
            <person name="Papponen P."/>
            <person name="Laanto E."/>
        </authorList>
    </citation>
    <scope>NUCLEOTIDE SEQUENCE [LARGE SCALE GENOMIC DNA]</scope>
    <source>
        <strain evidence="4">B185</strain>
    </source>
</reference>
<evidence type="ECO:0008006" key="5">
    <source>
        <dbReference type="Google" id="ProtNLM"/>
    </source>
</evidence>
<dbReference type="EMBL" id="CP010992">
    <property type="protein sequence ID" value="QCV57223.1"/>
    <property type="molecule type" value="Genomic_DNA"/>
</dbReference>
<dbReference type="Proteomes" id="UP000304840">
    <property type="component" value="Chromosome"/>
</dbReference>
<dbReference type="PANTHER" id="PTHR41247:SF1">
    <property type="entry name" value="HTH-TYPE TRANSCRIPTIONAL REPRESSOR YCNK"/>
    <property type="match status" value="1"/>
</dbReference>
<sequence length="143" mass="16723">MRVLYRILLFFSFIFSLSCGSDKPQPIKLNIDSCDFCKMTISNPQFSCQIITDKGRCYKFDDLSCLLQYIRNTKIKAVYVSDYLNKNMISANDGFFVKHINFKSPMNGNIACFSNLKESKKYQSKLHTDVLNWKELTQIYKSY</sequence>
<feature type="chain" id="PRO_5043133846" description="Copper chaperone NosL" evidence="1">
    <location>
        <begin position="21"/>
        <end position="143"/>
    </location>
</feature>
<evidence type="ECO:0000313" key="2">
    <source>
        <dbReference type="EMBL" id="QCV57223.1"/>
    </source>
</evidence>
<dbReference type="AlphaFoldDB" id="A0A0X8C220"/>
<reference evidence="2" key="3">
    <citation type="submission" date="2019-05" db="EMBL/GenBank/DDBJ databases">
        <title>Flavobacterium columnare strain B185, complete genome.</title>
        <authorList>
            <person name="Sundberg L.-R."/>
            <person name="Papponen P."/>
            <person name="Laanto E."/>
        </authorList>
    </citation>
    <scope>NUCLEOTIDE SEQUENCE</scope>
    <source>
        <strain evidence="2">B185</strain>
    </source>
</reference>
<protein>
    <recommendedName>
        <fullName evidence="5">Copper chaperone NosL</fullName>
    </recommendedName>
</protein>
<keyword evidence="1" id="KW-0732">Signal</keyword>
<evidence type="ECO:0000256" key="1">
    <source>
        <dbReference type="SAM" id="SignalP"/>
    </source>
</evidence>
<dbReference type="RefSeq" id="WP_060382934.1">
    <property type="nucleotide sequence ID" value="NZ_CP010992.1"/>
</dbReference>
<dbReference type="GeneID" id="56895987"/>
<dbReference type="EMBL" id="RWGX01000002">
    <property type="protein sequence ID" value="RVU89397.1"/>
    <property type="molecule type" value="Genomic_DNA"/>
</dbReference>
<reference evidence="2 4" key="4">
    <citation type="submission" date="2019-05" db="EMBL/GenBank/DDBJ databases">
        <authorList>
            <person name="Ravantti J.J."/>
        </authorList>
    </citation>
    <scope>NUCLEOTIDE SEQUENCE [LARGE SCALE GENOMIC DNA]</scope>
    <source>
        <strain evidence="2 4">B185</strain>
    </source>
</reference>
<dbReference type="SUPFAM" id="SSF160387">
    <property type="entry name" value="NosL/MerB-like"/>
    <property type="match status" value="1"/>
</dbReference>
<dbReference type="PROSITE" id="PS51257">
    <property type="entry name" value="PROKAR_LIPOPROTEIN"/>
    <property type="match status" value="1"/>
</dbReference>
<feature type="signal peptide" evidence="1">
    <location>
        <begin position="1"/>
        <end position="20"/>
    </location>
</feature>
<proteinExistence type="predicted"/>